<dbReference type="Proteomes" id="UP000433483">
    <property type="component" value="Unassembled WGS sequence"/>
</dbReference>
<feature type="compositionally biased region" description="Low complexity" evidence="2">
    <location>
        <begin position="256"/>
        <end position="290"/>
    </location>
</feature>
<evidence type="ECO:0000313" key="5">
    <source>
        <dbReference type="Proteomes" id="UP000433483"/>
    </source>
</evidence>
<proteinExistence type="predicted"/>
<name>A0A6A3Z4S5_9STRA</name>
<evidence type="ECO:0000256" key="2">
    <source>
        <dbReference type="SAM" id="MobiDB-lite"/>
    </source>
</evidence>
<comment type="caution">
    <text evidence="4">The sequence shown here is derived from an EMBL/GenBank/DDBJ whole genome shotgun (WGS) entry which is preliminary data.</text>
</comment>
<accession>A0A6A3Z4S5</accession>
<feature type="domain" description="Myb/SANT-like DNA-binding" evidence="3">
    <location>
        <begin position="311"/>
        <end position="391"/>
    </location>
</feature>
<feature type="coiled-coil region" evidence="1">
    <location>
        <begin position="198"/>
        <end position="232"/>
    </location>
</feature>
<dbReference type="OrthoDB" id="10439941at2759"/>
<dbReference type="EMBL" id="QXGB01000139">
    <property type="protein sequence ID" value="KAE9228408.1"/>
    <property type="molecule type" value="Genomic_DNA"/>
</dbReference>
<keyword evidence="1" id="KW-0175">Coiled coil</keyword>
<gene>
    <name evidence="4" type="ORF">PF005_g4332</name>
</gene>
<evidence type="ECO:0000313" key="4">
    <source>
        <dbReference type="EMBL" id="KAE9228408.1"/>
    </source>
</evidence>
<keyword evidence="5" id="KW-1185">Reference proteome</keyword>
<evidence type="ECO:0000256" key="1">
    <source>
        <dbReference type="SAM" id="Coils"/>
    </source>
</evidence>
<dbReference type="Pfam" id="PF13837">
    <property type="entry name" value="Myb_DNA-bind_4"/>
    <property type="match status" value="1"/>
</dbReference>
<organism evidence="4 5">
    <name type="scientific">Phytophthora fragariae</name>
    <dbReference type="NCBI Taxonomy" id="53985"/>
    <lineage>
        <taxon>Eukaryota</taxon>
        <taxon>Sar</taxon>
        <taxon>Stramenopiles</taxon>
        <taxon>Oomycota</taxon>
        <taxon>Peronosporomycetes</taxon>
        <taxon>Peronosporales</taxon>
        <taxon>Peronosporaceae</taxon>
        <taxon>Phytophthora</taxon>
    </lineage>
</organism>
<feature type="compositionally biased region" description="Low complexity" evidence="2">
    <location>
        <begin position="434"/>
        <end position="444"/>
    </location>
</feature>
<dbReference type="InterPro" id="IPR044822">
    <property type="entry name" value="Myb_DNA-bind_4"/>
</dbReference>
<evidence type="ECO:0000259" key="3">
    <source>
        <dbReference type="Pfam" id="PF13837"/>
    </source>
</evidence>
<reference evidence="4 5" key="1">
    <citation type="submission" date="2018-08" db="EMBL/GenBank/DDBJ databases">
        <title>Genomic investigation of the strawberry pathogen Phytophthora fragariae indicates pathogenicity is determined by transcriptional variation in three key races.</title>
        <authorList>
            <person name="Adams T.M."/>
            <person name="Armitage A.D."/>
            <person name="Sobczyk M.K."/>
            <person name="Bates H.J."/>
            <person name="Dunwell J.M."/>
            <person name="Nellist C.F."/>
            <person name="Harrison R.J."/>
        </authorList>
    </citation>
    <scope>NUCLEOTIDE SEQUENCE [LARGE SCALE GENOMIC DNA]</scope>
    <source>
        <strain evidence="4 5">NOV-27</strain>
    </source>
</reference>
<dbReference type="AlphaFoldDB" id="A0A6A3Z4S5"/>
<sequence length="525" mass="57417">MEAGHACHFLARSAMATQLPRRRVIDILEEEVVRCNAELARVDPNGGDVGICNSRIVTLAGIARACNISKEEIERIYLPEDTGQDQPPRRQAAYVRAPDDRKLLFREIIGERMTLDGPVLRLDWEQSEVPVRNVPAEKIPGSANAHVRTDLTPCFAAFILEFAVEGKGRKPKAEEIAESRDVASAAIDAFTSALKYNDADLREERSSLNDELEGLKAQLEAKSEECNVLEKEAALHSCKLMQTLHEDAVPSDPAMPARTAPDTVPTAAASPSSDAAVSAVATAPTGTTTKRAARAPREPGSAKKAKSMQRLKWTNAMVAEMLRLRFDDGDVKRRLETADTKTKKALAWQQFASALWQSQGVVISQVQLYQKYRQVKCIYRKGRRERQQTGNNTSEPFAVDEGLWAVLHDAFASRVGLSGEVLVGTHLEEDASDENAAADATETSGTSPAKGKLQPVVELAVALQTGMEAIAASMSASAAGRDQLQQLASTIEQQARAMAAQREENRHFQQMQLQLLRDLLANKSQ</sequence>
<feature type="region of interest" description="Disordered" evidence="2">
    <location>
        <begin position="429"/>
        <end position="450"/>
    </location>
</feature>
<protein>
    <recommendedName>
        <fullName evidence="3">Myb/SANT-like DNA-binding domain-containing protein</fullName>
    </recommendedName>
</protein>
<feature type="region of interest" description="Disordered" evidence="2">
    <location>
        <begin position="249"/>
        <end position="309"/>
    </location>
</feature>